<comment type="caution">
    <text evidence="1">The sequence shown here is derived from an EMBL/GenBank/DDBJ whole genome shotgun (WGS) entry which is preliminary data.</text>
</comment>
<name>A0A0G1YWP2_9BACT</name>
<dbReference type="Proteomes" id="UP000034201">
    <property type="component" value="Unassembled WGS sequence"/>
</dbReference>
<gene>
    <name evidence="1" type="ORF">UY61_C0057G0004</name>
</gene>
<proteinExistence type="predicted"/>
<evidence type="ECO:0000313" key="1">
    <source>
        <dbReference type="EMBL" id="KKW19427.1"/>
    </source>
</evidence>
<evidence type="ECO:0000313" key="2">
    <source>
        <dbReference type="Proteomes" id="UP000034201"/>
    </source>
</evidence>
<reference evidence="1 2" key="1">
    <citation type="journal article" date="2015" name="Nature">
        <title>rRNA introns, odd ribosomes, and small enigmatic genomes across a large radiation of phyla.</title>
        <authorList>
            <person name="Brown C.T."/>
            <person name="Hug L.A."/>
            <person name="Thomas B.C."/>
            <person name="Sharon I."/>
            <person name="Castelle C.J."/>
            <person name="Singh A."/>
            <person name="Wilkins M.J."/>
            <person name="Williams K.H."/>
            <person name="Banfield J.F."/>
        </authorList>
    </citation>
    <scope>NUCLEOTIDE SEQUENCE [LARGE SCALE GENOMIC DNA]</scope>
</reference>
<accession>A0A0G1YWP2</accession>
<dbReference type="AlphaFoldDB" id="A0A0G1YWP2"/>
<dbReference type="Gene3D" id="2.40.320.10">
    <property type="entry name" value="Hypothetical Protein Pfu-838710-001"/>
    <property type="match status" value="1"/>
</dbReference>
<sequence length="173" mass="19811">MEELELTYLAKELPSGVQRAPSKEILDIYIPSSVDHPVLRIRKTGEKCEITKKQPITEGDASRQIEATIPLTESEFAELAQIVGKRVQKIRFYYQEDGINYEIDVFRGDLEGLVLVDVEFDSLERKGSFTPPAWCLMDVTQEKFIAGGMICGKKYSDIEDQLQRFGYERIKIK</sequence>
<dbReference type="InterPro" id="IPR033469">
    <property type="entry name" value="CYTH-like_dom_sf"/>
</dbReference>
<dbReference type="SUPFAM" id="SSF55154">
    <property type="entry name" value="CYTH-like phosphatases"/>
    <property type="match status" value="1"/>
</dbReference>
<evidence type="ECO:0008006" key="3">
    <source>
        <dbReference type="Google" id="ProtNLM"/>
    </source>
</evidence>
<protein>
    <recommendedName>
        <fullName evidence="3">CYTH domain-containing protein</fullName>
    </recommendedName>
</protein>
<organism evidence="1 2">
    <name type="scientific">Candidatus Adlerbacteria bacterium GW2011_GWC1_50_9</name>
    <dbReference type="NCBI Taxonomy" id="1618608"/>
    <lineage>
        <taxon>Bacteria</taxon>
        <taxon>Candidatus Adleribacteriota</taxon>
    </lineage>
</organism>
<dbReference type="EMBL" id="LCQQ01000057">
    <property type="protein sequence ID" value="KKW19427.1"/>
    <property type="molecule type" value="Genomic_DNA"/>
</dbReference>